<dbReference type="EMBL" id="UOFQ01000082">
    <property type="protein sequence ID" value="VAW87960.1"/>
    <property type="molecule type" value="Genomic_DNA"/>
</dbReference>
<organism evidence="1">
    <name type="scientific">hydrothermal vent metagenome</name>
    <dbReference type="NCBI Taxonomy" id="652676"/>
    <lineage>
        <taxon>unclassified sequences</taxon>
        <taxon>metagenomes</taxon>
        <taxon>ecological metagenomes</taxon>
    </lineage>
</organism>
<name>A0A3B0ZFY8_9ZZZZ</name>
<evidence type="ECO:0000313" key="1">
    <source>
        <dbReference type="EMBL" id="VAW87960.1"/>
    </source>
</evidence>
<protein>
    <submittedName>
        <fullName evidence="1">Uncharacterized protein</fullName>
    </submittedName>
</protein>
<feature type="non-terminal residue" evidence="1">
    <location>
        <position position="1"/>
    </location>
</feature>
<sequence length="185" mass="20267">ANPNIILPGMLAIVTAALVNNHLFGKPSVFIMLIKERGLDFHDSTLAQSLRRIAVANVMDRKLVQVDQSVTFSTAQTLLDQNPSWIIITRGDRQYSLLPPADLAQYLLASATAQTSLDDTMINLLEIPAKRLDAATIHLQASLQEAHEAISGSAFEALCVIRRGSGKYQVEGVLTRSEIESHYQS</sequence>
<dbReference type="AlphaFoldDB" id="A0A3B0ZFY8"/>
<accession>A0A3B0ZFY8</accession>
<dbReference type="InterPro" id="IPR046342">
    <property type="entry name" value="CBS_dom_sf"/>
</dbReference>
<reference evidence="1" key="1">
    <citation type="submission" date="2018-06" db="EMBL/GenBank/DDBJ databases">
        <authorList>
            <person name="Zhirakovskaya E."/>
        </authorList>
    </citation>
    <scope>NUCLEOTIDE SEQUENCE</scope>
</reference>
<dbReference type="SUPFAM" id="SSF54631">
    <property type="entry name" value="CBS-domain pair"/>
    <property type="match status" value="1"/>
</dbReference>
<gene>
    <name evidence="1" type="ORF">MNBD_GAMMA17-1817</name>
</gene>
<proteinExistence type="predicted"/>